<dbReference type="NCBIfam" id="TIGR01746">
    <property type="entry name" value="Thioester-redct"/>
    <property type="match status" value="1"/>
</dbReference>
<dbReference type="Pfam" id="PF00550">
    <property type="entry name" value="PP-binding"/>
    <property type="match status" value="1"/>
</dbReference>
<dbReference type="InterPro" id="IPR045851">
    <property type="entry name" value="AMP-bd_C_sf"/>
</dbReference>
<dbReference type="SUPFAM" id="SSF47336">
    <property type="entry name" value="ACP-like"/>
    <property type="match status" value="1"/>
</dbReference>
<keyword evidence="2" id="KW-0597">Phosphoprotein</keyword>
<gene>
    <name evidence="4" type="ordered locus">BMULJ_05001</name>
</gene>
<dbReference type="Gene3D" id="1.10.1200.10">
    <property type="entry name" value="ACP-like"/>
    <property type="match status" value="1"/>
</dbReference>
<evidence type="ECO:0000259" key="3">
    <source>
        <dbReference type="PROSITE" id="PS50075"/>
    </source>
</evidence>
<dbReference type="SUPFAM" id="SSF56801">
    <property type="entry name" value="Acetyl-CoA synthetase-like"/>
    <property type="match status" value="1"/>
</dbReference>
<dbReference type="KEGG" id="bmj:BMULJ_05001"/>
<dbReference type="SUPFAM" id="SSF51735">
    <property type="entry name" value="NAD(P)-binding Rossmann-fold domains"/>
    <property type="match status" value="1"/>
</dbReference>
<reference evidence="4 5" key="1">
    <citation type="submission" date="2007-04" db="EMBL/GenBank/DDBJ databases">
        <title>Complete genome sequence of Burkholderia multivorans ATCC 17616.</title>
        <authorList>
            <person name="Ohtsubo Y."/>
            <person name="Yamashita A."/>
            <person name="Kurokawa K."/>
            <person name="Takami H."/>
            <person name="Yuhara S."/>
            <person name="Nishiyama E."/>
            <person name="Endo R."/>
            <person name="Miyazaki R."/>
            <person name="Ono A."/>
            <person name="Yano K."/>
            <person name="Ito M."/>
            <person name="Sota M."/>
            <person name="Yuji N."/>
            <person name="Hattori M."/>
            <person name="Tsuda M."/>
        </authorList>
    </citation>
    <scope>NUCLEOTIDE SEQUENCE [LARGE SCALE GENOMIC DNA]</scope>
    <source>
        <strain evidence="5">ATCC 17616 / 249</strain>
    </source>
</reference>
<dbReference type="STRING" id="395019.BMULJ_05001"/>
<evidence type="ECO:0000313" key="5">
    <source>
        <dbReference type="Proteomes" id="UP000008815"/>
    </source>
</evidence>
<feature type="domain" description="Carrier" evidence="3">
    <location>
        <begin position="510"/>
        <end position="586"/>
    </location>
</feature>
<dbReference type="NCBIfam" id="TIGR01733">
    <property type="entry name" value="AA-adenyl-dom"/>
    <property type="match status" value="1"/>
</dbReference>
<dbReference type="InterPro" id="IPR042099">
    <property type="entry name" value="ANL_N_sf"/>
</dbReference>
<dbReference type="KEGG" id="bmu:Bmul_3516"/>
<dbReference type="FunFam" id="3.40.50.980:FF:000001">
    <property type="entry name" value="Non-ribosomal peptide synthetase"/>
    <property type="match status" value="1"/>
</dbReference>
<dbReference type="InterPro" id="IPR013120">
    <property type="entry name" value="FAR_NAD-bd"/>
</dbReference>
<dbReference type="InterPro" id="IPR025110">
    <property type="entry name" value="AMP-bd_C"/>
</dbReference>
<dbReference type="Gene3D" id="3.40.50.720">
    <property type="entry name" value="NAD(P)-binding Rossmann-like Domain"/>
    <property type="match status" value="1"/>
</dbReference>
<dbReference type="InterPro" id="IPR010071">
    <property type="entry name" value="AA_adenyl_dom"/>
</dbReference>
<dbReference type="Pfam" id="PF00501">
    <property type="entry name" value="AMP-binding"/>
    <property type="match status" value="1"/>
</dbReference>
<dbReference type="InterPro" id="IPR000873">
    <property type="entry name" value="AMP-dep_synth/lig_dom"/>
</dbReference>
<dbReference type="InterPro" id="IPR020806">
    <property type="entry name" value="PKS_PP-bd"/>
</dbReference>
<keyword evidence="1" id="KW-0596">Phosphopantetheine</keyword>
<dbReference type="GO" id="GO:0031177">
    <property type="term" value="F:phosphopantetheine binding"/>
    <property type="evidence" value="ECO:0007669"/>
    <property type="project" value="InterPro"/>
</dbReference>
<evidence type="ECO:0000256" key="1">
    <source>
        <dbReference type="ARBA" id="ARBA00022450"/>
    </source>
</evidence>
<dbReference type="CDD" id="cd05930">
    <property type="entry name" value="A_NRPS"/>
    <property type="match status" value="1"/>
</dbReference>
<dbReference type="PANTHER" id="PTHR44845:SF6">
    <property type="entry name" value="BETA-ALANINE-ACTIVATING ENZYME"/>
    <property type="match status" value="1"/>
</dbReference>
<dbReference type="PROSITE" id="PS00455">
    <property type="entry name" value="AMP_BINDING"/>
    <property type="match status" value="1"/>
</dbReference>
<dbReference type="AlphaFoldDB" id="A0A0H3KNJ8"/>
<dbReference type="FunFam" id="3.40.50.12780:FF:000012">
    <property type="entry name" value="Non-ribosomal peptide synthetase"/>
    <property type="match status" value="1"/>
</dbReference>
<dbReference type="InterPro" id="IPR009081">
    <property type="entry name" value="PP-bd_ACP"/>
</dbReference>
<protein>
    <submittedName>
        <fullName evidence="4">Non-ribosomal peptide synthetase module protein</fullName>
    </submittedName>
</protein>
<sequence length="995" mass="109648">MGIETVESTVLHAFAARAAEAPNRTAVLSRDASLTYGELDARSNRVARALIARGVAPGSLVPVEAVRSADFLVALLGVLKAGAAYIPIDDAYPAERKRHIYEQSGATVALHARANAAAEPSSAGVAPLAVASLIGDDAPDGELRTPAPHDLLYVIFTSGTTGRPKGVEIEHHAVARLVDWHNRQFGVTAASRMPLMAGLSFDISQWEIWSALTAGATLLLPDEEIRPDADALVAFHRDHATTHAFVPTVMVPDFVRASRGSDLALRYLFTAGEKLQPVDTDGTTYTLIDFYGPTETTIFATMHRVPRATLGRPSSIGHPVPGATIHVLDAQLAPLPDGQVGELCIAGPCVARGYLNDPSLTHDKFVALPHDRSQRLYRTGDLGRRLPDGTIQYLGRMDDQLKIRGHRVELGEIASVLSTQPGIRKCAVIAVEDASNAKEIVAFVVPDAEHANGDVIGSIRTRIRACLPHYMRPRRYVVLPELPVTLNGKVDKAALRELDDGSAARASHAGWRDDRIDTAIARTLAPILGHTDFGPADNFFDIGGHSLLIAEFVRRLGETLRMKVYVRDVYECPTGAALRERLEARLNERQSLLDAEPARALRDDIALPDGIASFRPFDTRRLERPAHILLTGATGFVGVHLLADLLERTDAVVHCTVRAADGASARARIVEQAQRYRVALPDSSRWVAHAADLSLPRLGMSDADYRTLAGCVDVIYHSASAVNFIQPYSYMRTDNVDGLKRVLAFAADGQPKALMLLSTISVYSWGHLHTGKTTVSEDDDIDQNLPAVMTDIGYVRSKWVMEKVADLAASRGLPLMTFRLGYATFHRDTGLSANYQWWGRLVRTCIDQQQIPDLRNLREGLTTVDYMTHAIAHISRNPSALGHKYNLVHTDDNNLTLRQFFERLERHFGLRFETVPFRQWLDGWQHDTAAPLYPLLSLFRDVMYDGRSTVELYQDTYRWRCDRVQAALQGSGIEEPTFTRDELARYLTQSIGHRV</sequence>
<dbReference type="Gene3D" id="3.40.50.12780">
    <property type="entry name" value="N-terminal domain of ligase-like"/>
    <property type="match status" value="1"/>
</dbReference>
<dbReference type="Gene3D" id="3.30.300.30">
    <property type="match status" value="1"/>
</dbReference>
<dbReference type="InterPro" id="IPR020845">
    <property type="entry name" value="AMP-binding_CS"/>
</dbReference>
<evidence type="ECO:0000256" key="2">
    <source>
        <dbReference type="ARBA" id="ARBA00022553"/>
    </source>
</evidence>
<evidence type="ECO:0000313" key="4">
    <source>
        <dbReference type="EMBL" id="BAG46845.1"/>
    </source>
</evidence>
<dbReference type="EMBL" id="AP009386">
    <property type="protein sequence ID" value="BAG46845.1"/>
    <property type="molecule type" value="Genomic_DNA"/>
</dbReference>
<proteinExistence type="predicted"/>
<dbReference type="HOGENOM" id="CLU_000022_2_17_4"/>
<organism evidence="4 5">
    <name type="scientific">Burkholderia multivorans (strain ATCC 17616 / 249)</name>
    <dbReference type="NCBI Taxonomy" id="395019"/>
    <lineage>
        <taxon>Bacteria</taxon>
        <taxon>Pseudomonadati</taxon>
        <taxon>Pseudomonadota</taxon>
        <taxon>Betaproteobacteria</taxon>
        <taxon>Burkholderiales</taxon>
        <taxon>Burkholderiaceae</taxon>
        <taxon>Burkholderia</taxon>
        <taxon>Burkholderia cepacia complex</taxon>
    </lineage>
</organism>
<dbReference type="InterPro" id="IPR036736">
    <property type="entry name" value="ACP-like_sf"/>
</dbReference>
<dbReference type="eggNOG" id="COG1020">
    <property type="taxonomic scope" value="Bacteria"/>
</dbReference>
<dbReference type="RefSeq" id="WP_012216446.1">
    <property type="nucleotide sequence ID" value="NC_010086.1"/>
</dbReference>
<dbReference type="InterPro" id="IPR036291">
    <property type="entry name" value="NAD(P)-bd_dom_sf"/>
</dbReference>
<dbReference type="Pfam" id="PF07993">
    <property type="entry name" value="NAD_binding_4"/>
    <property type="match status" value="1"/>
</dbReference>
<dbReference type="PANTHER" id="PTHR44845">
    <property type="entry name" value="CARRIER DOMAIN-CONTAINING PROTEIN"/>
    <property type="match status" value="1"/>
</dbReference>
<keyword evidence="5" id="KW-1185">Reference proteome</keyword>
<dbReference type="Pfam" id="PF13193">
    <property type="entry name" value="AMP-binding_C"/>
    <property type="match status" value="1"/>
</dbReference>
<dbReference type="InterPro" id="IPR010080">
    <property type="entry name" value="Thioester_reductase-like_dom"/>
</dbReference>
<dbReference type="Proteomes" id="UP000008815">
    <property type="component" value="Chromosome 2"/>
</dbReference>
<name>A0A0H3KNJ8_BURM1</name>
<dbReference type="eggNOG" id="COG3320">
    <property type="taxonomic scope" value="Bacteria"/>
</dbReference>
<dbReference type="PROSITE" id="PS50075">
    <property type="entry name" value="CARRIER"/>
    <property type="match status" value="1"/>
</dbReference>
<accession>A0A0H3KNJ8</accession>
<dbReference type="SMART" id="SM00823">
    <property type="entry name" value="PKS_PP"/>
    <property type="match status" value="1"/>
</dbReference>